<dbReference type="InterPro" id="IPR001680">
    <property type="entry name" value="WD40_rpt"/>
</dbReference>
<comment type="caution">
    <text evidence="14">The sequence shown here is derived from an EMBL/GenBank/DDBJ whole genome shotgun (WGS) entry which is preliminary data.</text>
</comment>
<evidence type="ECO:0000259" key="13">
    <source>
        <dbReference type="Pfam" id="PF24105"/>
    </source>
</evidence>
<gene>
    <name evidence="14" type="ORF">QR680_001034</name>
</gene>
<feature type="repeat" description="WD" evidence="9">
    <location>
        <begin position="172"/>
        <end position="213"/>
    </location>
</feature>
<evidence type="ECO:0000313" key="14">
    <source>
        <dbReference type="EMBL" id="KAK0394967.1"/>
    </source>
</evidence>
<dbReference type="InterPro" id="IPR011047">
    <property type="entry name" value="Quinoprotein_ADH-like_sf"/>
</dbReference>
<feature type="repeat" description="WD" evidence="9">
    <location>
        <begin position="125"/>
        <end position="157"/>
    </location>
</feature>
<reference evidence="14" key="1">
    <citation type="submission" date="2023-06" db="EMBL/GenBank/DDBJ databases">
        <title>Genomic analysis of the entomopathogenic nematode Steinernema hermaphroditum.</title>
        <authorList>
            <person name="Schwarz E.M."/>
            <person name="Heppert J.K."/>
            <person name="Baniya A."/>
            <person name="Schwartz H.T."/>
            <person name="Tan C.-H."/>
            <person name="Antoshechkin I."/>
            <person name="Sternberg P.W."/>
            <person name="Goodrich-Blair H."/>
            <person name="Dillman A.R."/>
        </authorList>
    </citation>
    <scope>NUCLEOTIDE SEQUENCE</scope>
    <source>
        <strain evidence="14">PS9179</strain>
        <tissue evidence="14">Whole animal</tissue>
    </source>
</reference>
<proteinExistence type="inferred from homology"/>
<dbReference type="GO" id="GO:0006338">
    <property type="term" value="P:chromatin remodeling"/>
    <property type="evidence" value="ECO:0007669"/>
    <property type="project" value="InterPro"/>
</dbReference>
<feature type="domain" description="CAF1B/HIR1 beta-propeller" evidence="13">
    <location>
        <begin position="6"/>
        <end position="242"/>
    </location>
</feature>
<organism evidence="14 15">
    <name type="scientific">Steinernema hermaphroditum</name>
    <dbReference type="NCBI Taxonomy" id="289476"/>
    <lineage>
        <taxon>Eukaryota</taxon>
        <taxon>Metazoa</taxon>
        <taxon>Ecdysozoa</taxon>
        <taxon>Nematoda</taxon>
        <taxon>Chromadorea</taxon>
        <taxon>Rhabditida</taxon>
        <taxon>Tylenchina</taxon>
        <taxon>Panagrolaimomorpha</taxon>
        <taxon>Strongyloidoidea</taxon>
        <taxon>Steinernematidae</taxon>
        <taxon>Steinernema</taxon>
    </lineage>
</organism>
<keyword evidence="5 10" id="KW-0156">Chromatin regulator</keyword>
<dbReference type="AlphaFoldDB" id="A0AA39LF57"/>
<evidence type="ECO:0000256" key="4">
    <source>
        <dbReference type="ARBA" id="ARBA00022737"/>
    </source>
</evidence>
<comment type="function">
    <text evidence="10">Required for replication-independent chromatin assembly and for the periodic repression of histone gene transcription during the cell cycle.</text>
</comment>
<dbReference type="SUPFAM" id="SSF50998">
    <property type="entry name" value="Quinoprotein alcohol dehydrogenase-like"/>
    <property type="match status" value="1"/>
</dbReference>
<evidence type="ECO:0000256" key="5">
    <source>
        <dbReference type="ARBA" id="ARBA00022853"/>
    </source>
</evidence>
<dbReference type="SUPFAM" id="SSF50978">
    <property type="entry name" value="WD40 repeat-like"/>
    <property type="match status" value="1"/>
</dbReference>
<keyword evidence="3 9" id="KW-0853">WD repeat</keyword>
<evidence type="ECO:0000256" key="9">
    <source>
        <dbReference type="PROSITE-ProRule" id="PRU00221"/>
    </source>
</evidence>
<dbReference type="Gene3D" id="2.130.10.10">
    <property type="entry name" value="YVTN repeat-like/Quinoprotein amine dehydrogenase"/>
    <property type="match status" value="3"/>
</dbReference>
<keyword evidence="8 10" id="KW-0539">Nucleus</keyword>
<dbReference type="GO" id="GO:0006351">
    <property type="term" value="P:DNA-templated transcription"/>
    <property type="evidence" value="ECO:0007669"/>
    <property type="project" value="InterPro"/>
</dbReference>
<evidence type="ECO:0000259" key="12">
    <source>
        <dbReference type="Pfam" id="PF07569"/>
    </source>
</evidence>
<feature type="region of interest" description="Disordered" evidence="11">
    <location>
        <begin position="410"/>
        <end position="437"/>
    </location>
</feature>
<evidence type="ECO:0000256" key="8">
    <source>
        <dbReference type="ARBA" id="ARBA00023242"/>
    </source>
</evidence>
<keyword evidence="7 10" id="KW-0804">Transcription</keyword>
<keyword evidence="15" id="KW-1185">Reference proteome</keyword>
<dbReference type="InterPro" id="IPR055410">
    <property type="entry name" value="Beta-prop_CAF1B_HIR1"/>
</dbReference>
<feature type="region of interest" description="Disordered" evidence="11">
    <location>
        <begin position="534"/>
        <end position="553"/>
    </location>
</feature>
<evidence type="ECO:0000256" key="7">
    <source>
        <dbReference type="ARBA" id="ARBA00023163"/>
    </source>
</evidence>
<accession>A0AA39LF57</accession>
<dbReference type="PROSITE" id="PS50294">
    <property type="entry name" value="WD_REPEATS_REGION"/>
    <property type="match status" value="2"/>
</dbReference>
<dbReference type="GO" id="GO:0000417">
    <property type="term" value="C:HIR complex"/>
    <property type="evidence" value="ECO:0007669"/>
    <property type="project" value="TreeGrafter"/>
</dbReference>
<dbReference type="GO" id="GO:0005634">
    <property type="term" value="C:nucleus"/>
    <property type="evidence" value="ECO:0007669"/>
    <property type="project" value="UniProtKB-SubCell"/>
</dbReference>
<keyword evidence="6 10" id="KW-0805">Transcription regulation</keyword>
<dbReference type="PANTHER" id="PTHR13831:SF0">
    <property type="entry name" value="PROTEIN HIRA"/>
    <property type="match status" value="1"/>
</dbReference>
<evidence type="ECO:0000256" key="3">
    <source>
        <dbReference type="ARBA" id="ARBA00022574"/>
    </source>
</evidence>
<dbReference type="InterPro" id="IPR015943">
    <property type="entry name" value="WD40/YVTN_repeat-like_dom_sf"/>
</dbReference>
<dbReference type="GO" id="GO:0006355">
    <property type="term" value="P:regulation of DNA-templated transcription"/>
    <property type="evidence" value="ECO:0007669"/>
    <property type="project" value="InterPro"/>
</dbReference>
<name>A0AA39LF57_9BILA</name>
<evidence type="ECO:0000256" key="2">
    <source>
        <dbReference type="ARBA" id="ARBA00007306"/>
    </source>
</evidence>
<dbReference type="Proteomes" id="UP001175271">
    <property type="component" value="Unassembled WGS sequence"/>
</dbReference>
<feature type="domain" description="Protein HIRA-like C-terminal" evidence="12">
    <location>
        <begin position="655"/>
        <end position="746"/>
    </location>
</feature>
<dbReference type="EMBL" id="JAUCMV010000005">
    <property type="protein sequence ID" value="KAK0394967.1"/>
    <property type="molecule type" value="Genomic_DNA"/>
</dbReference>
<sequence>MKLRYYPTVSHHEGAIYSVDFHPGGEKLITCGQRGRKGDGTVMVWSLKNLYGGFQRIVLAEIMHQKILNCVRWSKIDNGQYFACGGDDAEVFVYHYEGRIKSGGTLGASPYLCTENERYKCVHRLIGHSMDVLHLEWSHDGRFLASSSVDGTVIIWDATNLPTKLVVLDEKRGGHTESVKGISFDPVGKFFLSQSADKTLKVWTADDWKCVTTVKKPFEGSGTSTMFLRQDWSPDGSYIVAPGATNNGGPTSQIIGRNGWTVERDLVGHRKTVTCVRACPKLLNWQQRQRTQRLEHSFGQSSDRGPLQFVQTFNYGPGMERYTASCLLHGWYCHMFSNAEMGKEFQRMYKTVPRQYVLTDVTNGNGCNGSAKISDQRDTHGIIDSPDMVIAQRAEKRVAEPEPMAILPKEPEKQVPPAQPVNQPTTQQNLKTKSGKKKVKPVFIGSFTENEPDPTKVATPAKASAPVTILADEGSPILKTSTVKKRKIDDDDDKERPVKRVKKHEKELVDSSKVSSMVSAMLQLAAKPKLPHISDSETKKLRPVPSSSTQEVKQNSHKFQIPLVKAQLSFKVHQMDSFCQVSTVNVNNNYNLFQESENKQIAARVVGVDSDSKHLWTLYIPGSVSIIEASNRFTIVSTSDGILHIISTTTGRTLREWLLDGAVVAMRLNKNFALVVTAVGTVWLWDLTKPALLLCQSMSNILSGDVTMSHVRLTNNGMPIVEFTNGKSFTFSSEFRVWTLLADNNSSVLKAAFPVVPPSLDGVLSELCVKSIDRTRIAKVSSDVCLQATETEFERALQAAESLQSVNEYCNLAERYVHHLVANGKTEKSREFLCEVRSSSLLGKRSQSMLKTLISILERNPEFDTVRRSFSNGGITKAFDLIWS</sequence>
<evidence type="ECO:0000256" key="10">
    <source>
        <dbReference type="RuleBase" id="RU364014"/>
    </source>
</evidence>
<evidence type="ECO:0000256" key="11">
    <source>
        <dbReference type="SAM" id="MobiDB-lite"/>
    </source>
</evidence>
<dbReference type="PANTHER" id="PTHR13831">
    <property type="entry name" value="MEMBER OF THE HIR1 FAMILY OF WD-REPEAT PROTEINS"/>
    <property type="match status" value="1"/>
</dbReference>
<evidence type="ECO:0000313" key="15">
    <source>
        <dbReference type="Proteomes" id="UP001175271"/>
    </source>
</evidence>
<dbReference type="SMART" id="SM00320">
    <property type="entry name" value="WD40"/>
    <property type="match status" value="5"/>
</dbReference>
<dbReference type="PROSITE" id="PS50082">
    <property type="entry name" value="WD_REPEATS_2"/>
    <property type="match status" value="2"/>
</dbReference>
<dbReference type="InterPro" id="IPR036322">
    <property type="entry name" value="WD40_repeat_dom_sf"/>
</dbReference>
<keyword evidence="10" id="KW-0678">Repressor</keyword>
<dbReference type="GO" id="GO:0031491">
    <property type="term" value="F:nucleosome binding"/>
    <property type="evidence" value="ECO:0007669"/>
    <property type="project" value="TreeGrafter"/>
</dbReference>
<evidence type="ECO:0000256" key="1">
    <source>
        <dbReference type="ARBA" id="ARBA00004123"/>
    </source>
</evidence>
<feature type="compositionally biased region" description="Polar residues" evidence="11">
    <location>
        <begin position="420"/>
        <end position="430"/>
    </location>
</feature>
<dbReference type="Pfam" id="PF24105">
    <property type="entry name" value="Beta-prop_CAF1B_HIR1"/>
    <property type="match status" value="1"/>
</dbReference>
<comment type="subcellular location">
    <subcellularLocation>
        <location evidence="1 10">Nucleus</location>
    </subcellularLocation>
</comment>
<dbReference type="GO" id="GO:0000785">
    <property type="term" value="C:chromatin"/>
    <property type="evidence" value="ECO:0007669"/>
    <property type="project" value="TreeGrafter"/>
</dbReference>
<comment type="similarity">
    <text evidence="2 10">Belongs to the WD repeat HIR1 family.</text>
</comment>
<protein>
    <recommendedName>
        <fullName evidence="10">Protein HIRA</fullName>
    </recommendedName>
</protein>
<dbReference type="InterPro" id="IPR031120">
    <property type="entry name" value="HIR1-like"/>
</dbReference>
<dbReference type="Pfam" id="PF07569">
    <property type="entry name" value="Hira"/>
    <property type="match status" value="1"/>
</dbReference>
<keyword evidence="4 10" id="KW-0677">Repeat</keyword>
<evidence type="ECO:0000256" key="6">
    <source>
        <dbReference type="ARBA" id="ARBA00023015"/>
    </source>
</evidence>
<dbReference type="InterPro" id="IPR011494">
    <property type="entry name" value="HIRA-like_C"/>
</dbReference>